<evidence type="ECO:0000256" key="3">
    <source>
        <dbReference type="ARBA" id="ARBA00022989"/>
    </source>
</evidence>
<protein>
    <recommendedName>
        <fullName evidence="8">RTA1 domain protein</fullName>
    </recommendedName>
</protein>
<sequence>MSGNSSDNVYLYSASHVAPIIFSILVVISLFLHIYQYLKYRLLGMSFFMLWGGAVFSCGWILRSISTYHPANLNLFIAQYIFIYAGPPIYATAEYSVLGRLLSYVPMHTPLHPERVTYVFIYLGAAVEGLTAAGASLVATTNADQLSIRQTGYTLISVSVVLQGVVECVFIGIVALIHVRCRRSHMMTRIIRRSCMTLYGTSTLVLVRCIFRAIESFTTFSTGGQCDGLCRQMLFHEWYLYVFEALPMVLYTFWLNWRHPGSLLPREKNVYLDQEGLVERLGPGWVDKRSKLHTYMDPFDLRGFMGGCPNHEEHWTQGERWPEYHREKGSAL</sequence>
<dbReference type="OMA" id="WYLYAFE"/>
<dbReference type="InParanoid" id="A0A074YB24"/>
<dbReference type="GeneID" id="25370149"/>
<comment type="subcellular location">
    <subcellularLocation>
        <location evidence="1">Membrane</location>
        <topology evidence="1">Multi-pass membrane protein</topology>
    </subcellularLocation>
</comment>
<proteinExistence type="predicted"/>
<dbReference type="PANTHER" id="PTHR31465:SF13">
    <property type="entry name" value="RTA1 DOMAIN PROTEIN-RELATED"/>
    <property type="match status" value="1"/>
</dbReference>
<keyword evidence="3 5" id="KW-1133">Transmembrane helix</keyword>
<dbReference type="RefSeq" id="XP_013343592.1">
    <property type="nucleotide sequence ID" value="XM_013488138.1"/>
</dbReference>
<evidence type="ECO:0000313" key="7">
    <source>
        <dbReference type="Proteomes" id="UP000030641"/>
    </source>
</evidence>
<feature type="transmembrane region" description="Helical" evidence="5">
    <location>
        <begin position="238"/>
        <end position="257"/>
    </location>
</feature>
<dbReference type="AlphaFoldDB" id="A0A074YB24"/>
<accession>A0A074YB24</accession>
<evidence type="ECO:0000256" key="4">
    <source>
        <dbReference type="ARBA" id="ARBA00023136"/>
    </source>
</evidence>
<organism evidence="6 7">
    <name type="scientific">Aureobasidium subglaciale (strain EXF-2481)</name>
    <name type="common">Aureobasidium pullulans var. subglaciale</name>
    <dbReference type="NCBI Taxonomy" id="1043005"/>
    <lineage>
        <taxon>Eukaryota</taxon>
        <taxon>Fungi</taxon>
        <taxon>Dikarya</taxon>
        <taxon>Ascomycota</taxon>
        <taxon>Pezizomycotina</taxon>
        <taxon>Dothideomycetes</taxon>
        <taxon>Dothideomycetidae</taxon>
        <taxon>Dothideales</taxon>
        <taxon>Saccotheciaceae</taxon>
        <taxon>Aureobasidium</taxon>
    </lineage>
</organism>
<dbReference type="EMBL" id="KL584760">
    <property type="protein sequence ID" value="KEQ94975.1"/>
    <property type="molecule type" value="Genomic_DNA"/>
</dbReference>
<feature type="transmembrane region" description="Helical" evidence="5">
    <location>
        <begin position="12"/>
        <end position="35"/>
    </location>
</feature>
<dbReference type="HOGENOM" id="CLU_033465_0_1_1"/>
<dbReference type="OrthoDB" id="3358017at2759"/>
<keyword evidence="4 5" id="KW-0472">Membrane</keyword>
<keyword evidence="2 5" id="KW-0812">Transmembrane</keyword>
<dbReference type="Proteomes" id="UP000030641">
    <property type="component" value="Unassembled WGS sequence"/>
</dbReference>
<feature type="transmembrane region" description="Helical" evidence="5">
    <location>
        <begin position="42"/>
        <end position="62"/>
    </location>
</feature>
<feature type="transmembrane region" description="Helical" evidence="5">
    <location>
        <begin position="77"/>
        <end position="98"/>
    </location>
</feature>
<dbReference type="InterPro" id="IPR007568">
    <property type="entry name" value="RTA1"/>
</dbReference>
<feature type="transmembrane region" description="Helical" evidence="5">
    <location>
        <begin position="152"/>
        <end position="177"/>
    </location>
</feature>
<evidence type="ECO:0008006" key="8">
    <source>
        <dbReference type="Google" id="ProtNLM"/>
    </source>
</evidence>
<feature type="transmembrane region" description="Helical" evidence="5">
    <location>
        <begin position="119"/>
        <end position="140"/>
    </location>
</feature>
<evidence type="ECO:0000313" key="6">
    <source>
        <dbReference type="EMBL" id="KEQ94975.1"/>
    </source>
</evidence>
<gene>
    <name evidence="6" type="ORF">AUEXF2481DRAFT_65794</name>
</gene>
<evidence type="ECO:0000256" key="2">
    <source>
        <dbReference type="ARBA" id="ARBA00022692"/>
    </source>
</evidence>
<name>A0A074YB24_AURSE</name>
<dbReference type="PANTHER" id="PTHR31465">
    <property type="entry name" value="PROTEIN RTA1-RELATED"/>
    <property type="match status" value="1"/>
</dbReference>
<dbReference type="GO" id="GO:0016020">
    <property type="term" value="C:membrane"/>
    <property type="evidence" value="ECO:0007669"/>
    <property type="project" value="UniProtKB-SubCell"/>
</dbReference>
<evidence type="ECO:0000256" key="1">
    <source>
        <dbReference type="ARBA" id="ARBA00004141"/>
    </source>
</evidence>
<dbReference type="STRING" id="1043005.A0A074YB24"/>
<keyword evidence="7" id="KW-1185">Reference proteome</keyword>
<reference evidence="6 7" key="1">
    <citation type="journal article" date="2014" name="BMC Genomics">
        <title>Genome sequencing of four Aureobasidium pullulans varieties: biotechnological potential, stress tolerance, and description of new species.</title>
        <authorList>
            <person name="Gostin Ar C."/>
            <person name="Ohm R.A."/>
            <person name="Kogej T."/>
            <person name="Sonjak S."/>
            <person name="Turk M."/>
            <person name="Zajc J."/>
            <person name="Zalar P."/>
            <person name="Grube M."/>
            <person name="Sun H."/>
            <person name="Han J."/>
            <person name="Sharma A."/>
            <person name="Chiniquy J."/>
            <person name="Ngan C.Y."/>
            <person name="Lipzen A."/>
            <person name="Barry K."/>
            <person name="Grigoriev I.V."/>
            <person name="Gunde-Cimerman N."/>
        </authorList>
    </citation>
    <scope>NUCLEOTIDE SEQUENCE [LARGE SCALE GENOMIC DNA]</scope>
    <source>
        <strain evidence="6 7">EXF-2481</strain>
    </source>
</reference>
<evidence type="ECO:0000256" key="5">
    <source>
        <dbReference type="SAM" id="Phobius"/>
    </source>
</evidence>
<dbReference type="Pfam" id="PF04479">
    <property type="entry name" value="RTA1"/>
    <property type="match status" value="1"/>
</dbReference>
<feature type="transmembrane region" description="Helical" evidence="5">
    <location>
        <begin position="198"/>
        <end position="218"/>
    </location>
</feature>